<feature type="domain" description="Fe/B12 periplasmic-binding" evidence="2">
    <location>
        <begin position="618"/>
        <end position="938"/>
    </location>
</feature>
<gene>
    <name evidence="3" type="ORF">CYMTET_50112</name>
</gene>
<accession>A0AAE0BPZ7</accession>
<dbReference type="Pfam" id="PF01497">
    <property type="entry name" value="Peripla_BP_2"/>
    <property type="match status" value="1"/>
</dbReference>
<reference evidence="3 4" key="1">
    <citation type="journal article" date="2015" name="Genome Biol. Evol.">
        <title>Comparative Genomics of a Bacterivorous Green Alga Reveals Evolutionary Causalities and Consequences of Phago-Mixotrophic Mode of Nutrition.</title>
        <authorList>
            <person name="Burns J.A."/>
            <person name="Paasch A."/>
            <person name="Narechania A."/>
            <person name="Kim E."/>
        </authorList>
    </citation>
    <scope>NUCLEOTIDE SEQUENCE [LARGE SCALE GENOMIC DNA]</scope>
    <source>
        <strain evidence="3 4">PLY_AMNH</strain>
    </source>
</reference>
<keyword evidence="4" id="KW-1185">Reference proteome</keyword>
<evidence type="ECO:0000256" key="1">
    <source>
        <dbReference type="SAM" id="MobiDB-lite"/>
    </source>
</evidence>
<dbReference type="Gene3D" id="3.40.50.1980">
    <property type="entry name" value="Nitrogenase molybdenum iron protein domain"/>
    <property type="match status" value="6"/>
</dbReference>
<dbReference type="EMBL" id="LGRX02033762">
    <property type="protein sequence ID" value="KAK3240003.1"/>
    <property type="molecule type" value="Genomic_DNA"/>
</dbReference>
<sequence length="1300" mass="134711">MTTGTTASLRVVSLLGGATETVFRLGCEEILVGRSHECDWPPQVLTLPQVSYARIDPSEPSVKIDAAVRRLATDGLPVFAVDDEALSALQPNLIIVQDHCRICAVTPEDLQRALLLPGSPDDKQETRNTGTSCARFKTLVLKPSTLDDVLQDVVTVGEALGVREKGLALRGLLADRLIEVTAQSKAALGGRPSPKVAVLEWCAPLMGCGYWIPELVEVAGGSPILAAPPGGKTPTLANVKELLAEGPEVVIFALCGFDLQRAFVELAACGFVESAESAGGASPWSQLRAAGCRVYVCDGNSLVNRSGPRVAESAQVFAEAIHGEALRGHWGHYGTSALLSLDALHAMSRPGAADSSEPSTAAPLDSFPKLAPPTAVTPPSFPHAASPQDSAASADPSPTDPATQAPRCTHGAALTVEAQLCALARGGAAGVAAAFALNSPANRERLRSAERFGEILRGHGGFSALLGPGAARAELAGAPRCFERPAPLPQGGSQRAAAQAVLVHSKDDGGKGQTLLLEWTLVMEDGEIRSGEAAQPSEIWLTDGVGFPTCPAPGNPAGAACAESRAAPASAAASAAKAPDVAAVDGAVDRAGEVGAGSEAGARGATGDAQGLDPDVAGVCSFVPAGTEMMLHMGLGARLLGCTDECPGAAGGRGAAAVVVRSHLDYGSMSSAEVEARLREMHDAGTPLFTIDVKWLRTVRPRVVLTQESCDRCAPADVADRRLGATDADESQGGGAVSRALREAGLLDWEDAVEGRRAAGPTRIARISPTTVEEMLQRMLFLGDILNECQVAERHVDMLRRRLGRVAAALSQVEHRPRVLSLEGLDPLAVGGGWLPDVKLRAGAADALGDLPGAAARRPKWAEVVAAAPEVILLTPCGSGVERTIAEVPDLAARPGWSSLPAVKCGHVYILDHGCFSRGGPSLVDAVEALAGLLHPTLVPWGVANTEVGRALRIVGSPSMHMASHHMADGQVGSMPHGKGGPEEAPATSQDVTQPYSTATAMSPPAPLAFLPVGPRIVSFSTTATTVLAELSCLHLVVGVDRFGAVPGLDFRDDAVLSLSAWSPDIDLVKGLKPDMIIVSYDNTRAALLEPTANSADGRKGAAAAVEGGVGAEDGRSTQLGHAVRHMPCPEGNESDVWKLAIEQVMYLAACAGVLPHAGKLVEALSERRRGLALRAAEALGGPERRRKRYFVECDHALYTAAACTPIACCLAPLGLVNVMGDMVDIDNASAYPMVSAEQLKQAAPDVVFVVHSDAVKCGAAPVVPDALVVYLDSNLANGWDPFALMKVAESAFLALLGEI</sequence>
<organism evidence="3 4">
    <name type="scientific">Cymbomonas tetramitiformis</name>
    <dbReference type="NCBI Taxonomy" id="36881"/>
    <lineage>
        <taxon>Eukaryota</taxon>
        <taxon>Viridiplantae</taxon>
        <taxon>Chlorophyta</taxon>
        <taxon>Pyramimonadophyceae</taxon>
        <taxon>Pyramimonadales</taxon>
        <taxon>Pyramimonadaceae</taxon>
        <taxon>Cymbomonas</taxon>
    </lineage>
</organism>
<feature type="region of interest" description="Disordered" evidence="1">
    <location>
        <begin position="970"/>
        <end position="998"/>
    </location>
</feature>
<name>A0AAE0BPZ7_9CHLO</name>
<dbReference type="Proteomes" id="UP001190700">
    <property type="component" value="Unassembled WGS sequence"/>
</dbReference>
<dbReference type="InterPro" id="IPR051030">
    <property type="entry name" value="Vitamin_B12-ABC_binding"/>
</dbReference>
<feature type="compositionally biased region" description="Low complexity" evidence="1">
    <location>
        <begin position="384"/>
        <end position="403"/>
    </location>
</feature>
<evidence type="ECO:0000313" key="3">
    <source>
        <dbReference type="EMBL" id="KAK3240003.1"/>
    </source>
</evidence>
<dbReference type="InterPro" id="IPR002491">
    <property type="entry name" value="ABC_transptr_periplasmic_BD"/>
</dbReference>
<evidence type="ECO:0000313" key="4">
    <source>
        <dbReference type="Proteomes" id="UP001190700"/>
    </source>
</evidence>
<protein>
    <recommendedName>
        <fullName evidence="2">Fe/B12 periplasmic-binding domain-containing protein</fullName>
    </recommendedName>
</protein>
<feature type="compositionally biased region" description="Polar residues" evidence="1">
    <location>
        <begin position="987"/>
        <end position="998"/>
    </location>
</feature>
<dbReference type="SUPFAM" id="SSF53807">
    <property type="entry name" value="Helical backbone' metal receptor"/>
    <property type="match status" value="3"/>
</dbReference>
<feature type="domain" description="Fe/B12 periplasmic-binding" evidence="2">
    <location>
        <begin position="10"/>
        <end position="325"/>
    </location>
</feature>
<dbReference type="PROSITE" id="PS50983">
    <property type="entry name" value="FE_B12_PBP"/>
    <property type="match status" value="2"/>
</dbReference>
<comment type="caution">
    <text evidence="3">The sequence shown here is derived from an EMBL/GenBank/DDBJ whole genome shotgun (WGS) entry which is preliminary data.</text>
</comment>
<feature type="region of interest" description="Disordered" evidence="1">
    <location>
        <begin position="349"/>
        <end position="406"/>
    </location>
</feature>
<dbReference type="PANTHER" id="PTHR42860">
    <property type="entry name" value="VITAMIN B12-BINDING PROTEIN"/>
    <property type="match status" value="1"/>
</dbReference>
<proteinExistence type="predicted"/>
<evidence type="ECO:0000259" key="2">
    <source>
        <dbReference type="PROSITE" id="PS50983"/>
    </source>
</evidence>
<dbReference type="PANTHER" id="PTHR42860:SF1">
    <property type="entry name" value="VITAMIN B12-BINDING PROTEIN"/>
    <property type="match status" value="1"/>
</dbReference>